<feature type="domain" description="BON" evidence="2">
    <location>
        <begin position="149"/>
        <end position="217"/>
    </location>
</feature>
<evidence type="ECO:0000256" key="1">
    <source>
        <dbReference type="ARBA" id="ARBA00022729"/>
    </source>
</evidence>
<accession>S7VU46</accession>
<name>S7VU46_9FLAO</name>
<dbReference type="PROSITE" id="PS50914">
    <property type="entry name" value="BON"/>
    <property type="match status" value="3"/>
</dbReference>
<dbReference type="AlphaFoldDB" id="S7VU46"/>
<dbReference type="OrthoDB" id="870892at2"/>
<dbReference type="Pfam" id="PF04972">
    <property type="entry name" value="BON"/>
    <property type="match status" value="3"/>
</dbReference>
<dbReference type="STRING" id="641526.ADIWIN_1140"/>
<dbReference type="SMART" id="SM00749">
    <property type="entry name" value="BON"/>
    <property type="match status" value="3"/>
</dbReference>
<feature type="domain" description="BON" evidence="2">
    <location>
        <begin position="3"/>
        <end position="71"/>
    </location>
</feature>
<dbReference type="InterPro" id="IPR051686">
    <property type="entry name" value="Lipoprotein_DolP"/>
</dbReference>
<evidence type="ECO:0000313" key="3">
    <source>
        <dbReference type="EMBL" id="EPR73780.1"/>
    </source>
</evidence>
<gene>
    <name evidence="3" type="ORF">ADIWIN_1140</name>
</gene>
<proteinExistence type="predicted"/>
<keyword evidence="1" id="KW-0732">Signal</keyword>
<dbReference type="eggNOG" id="COG2823">
    <property type="taxonomic scope" value="Bacteria"/>
</dbReference>
<keyword evidence="4" id="KW-1185">Reference proteome</keyword>
<dbReference type="PANTHER" id="PTHR34606:SF4">
    <property type="entry name" value="OUTER MEMBRANE LIPOPROTEIN DOLP"/>
    <property type="match status" value="1"/>
</dbReference>
<comment type="caution">
    <text evidence="3">The sequence shown here is derived from an EMBL/GenBank/DDBJ whole genome shotgun (WGS) entry which is preliminary data.</text>
</comment>
<evidence type="ECO:0000313" key="4">
    <source>
        <dbReference type="Proteomes" id="UP000014962"/>
    </source>
</evidence>
<dbReference type="EMBL" id="ATMR01000081">
    <property type="protein sequence ID" value="EPR73780.1"/>
    <property type="molecule type" value="Genomic_DNA"/>
</dbReference>
<protein>
    <submittedName>
        <fullName evidence="3">Osmotically inducible protein Y</fullName>
    </submittedName>
</protein>
<dbReference type="Gene3D" id="3.30.1340.30">
    <property type="match status" value="3"/>
</dbReference>
<feature type="domain" description="BON" evidence="2">
    <location>
        <begin position="78"/>
        <end position="146"/>
    </location>
</feature>
<dbReference type="InterPro" id="IPR014004">
    <property type="entry name" value="Transpt-assoc_nodulatn_dom_bac"/>
</dbReference>
<organism evidence="3 4">
    <name type="scientific">Winogradskyella psychrotolerans RS-3</name>
    <dbReference type="NCBI Taxonomy" id="641526"/>
    <lineage>
        <taxon>Bacteria</taxon>
        <taxon>Pseudomonadati</taxon>
        <taxon>Bacteroidota</taxon>
        <taxon>Flavobacteriia</taxon>
        <taxon>Flavobacteriales</taxon>
        <taxon>Flavobacteriaceae</taxon>
        <taxon>Winogradskyella</taxon>
    </lineage>
</organism>
<dbReference type="Proteomes" id="UP000014962">
    <property type="component" value="Unassembled WGS sequence"/>
</dbReference>
<dbReference type="RefSeq" id="WP_020895879.1">
    <property type="nucleotide sequence ID" value="NZ_ATMR01000081.1"/>
</dbReference>
<dbReference type="PANTHER" id="PTHR34606">
    <property type="entry name" value="BON DOMAIN-CONTAINING PROTEIN"/>
    <property type="match status" value="1"/>
</dbReference>
<dbReference type="InterPro" id="IPR007055">
    <property type="entry name" value="BON_dom"/>
</dbReference>
<evidence type="ECO:0000259" key="2">
    <source>
        <dbReference type="PROSITE" id="PS50914"/>
    </source>
</evidence>
<sequence>MKTDVEIRNDVLDELAWQPNIDEAEIGVIVKDGIVTLTGTVDNYNKKIAAENAVKSVKGVRAVAEDIEVNYGSSFKMNDTEIAKAAVTSLEWNASVPNEKVLIKVENGWINLTGEVQWSYQKDAAKMAIENLQGVRGVSNLVTIKQAVEPYQIKENIKKALERSAELEAKNIMITVDGHNVKLTGKVHSLTEKDEAQKAAYFAPGVCEVDNELEVTC</sequence>
<reference evidence="3 4" key="1">
    <citation type="journal article" date="2013" name="Genome Announc.">
        <title>Draft Genome Sequence of Winogradskyella psychrotolerans RS-3T, Isolated from the Marine Transect of Kongsfjorden, Ny-Alesund, Svalbard, Arctic Ocean.</title>
        <authorList>
            <person name="Kumar Pinnaka A."/>
            <person name="Ara S."/>
            <person name="Singh A."/>
            <person name="Shivaji S."/>
        </authorList>
    </citation>
    <scope>NUCLEOTIDE SEQUENCE [LARGE SCALE GENOMIC DNA]</scope>
    <source>
        <strain evidence="3 4">RS-3</strain>
    </source>
</reference>